<feature type="region of interest" description="Disordered" evidence="11">
    <location>
        <begin position="124"/>
        <end position="150"/>
    </location>
</feature>
<comment type="catalytic activity">
    <reaction evidence="10">
        <text>(R)-lactate + 2 Fe(III)-[cytochrome c] = 2 Fe(II)-[cytochrome c] + pyruvate + 2 H(+)</text>
        <dbReference type="Rhea" id="RHEA:13521"/>
        <dbReference type="Rhea" id="RHEA-COMP:10350"/>
        <dbReference type="Rhea" id="RHEA-COMP:14399"/>
        <dbReference type="ChEBI" id="CHEBI:15361"/>
        <dbReference type="ChEBI" id="CHEBI:15378"/>
        <dbReference type="ChEBI" id="CHEBI:16004"/>
        <dbReference type="ChEBI" id="CHEBI:29033"/>
        <dbReference type="ChEBI" id="CHEBI:29034"/>
        <dbReference type="EC" id="1.1.2.4"/>
    </reaction>
</comment>
<evidence type="ECO:0000256" key="7">
    <source>
        <dbReference type="ARBA" id="ARBA00023002"/>
    </source>
</evidence>
<feature type="compositionally biased region" description="Basic and acidic residues" evidence="11">
    <location>
        <begin position="124"/>
        <end position="137"/>
    </location>
</feature>
<dbReference type="Gene3D" id="1.10.45.10">
    <property type="entry name" value="Vanillyl-alcohol Oxidase, Chain A, domain 4"/>
    <property type="match status" value="1"/>
</dbReference>
<comment type="caution">
    <text evidence="13">The sequence shown here is derived from an EMBL/GenBank/DDBJ whole genome shotgun (WGS) entry which is preliminary data.</text>
</comment>
<dbReference type="AlphaFoldDB" id="A0A8H3YGB4"/>
<dbReference type="GO" id="GO:0004458">
    <property type="term" value="F:D-lactate dehydrogenase (cytochrome) activity"/>
    <property type="evidence" value="ECO:0007669"/>
    <property type="project" value="UniProtKB-EC"/>
</dbReference>
<evidence type="ECO:0000256" key="4">
    <source>
        <dbReference type="ARBA" id="ARBA00022630"/>
    </source>
</evidence>
<evidence type="ECO:0000313" key="14">
    <source>
        <dbReference type="Proteomes" id="UP000620104"/>
    </source>
</evidence>
<evidence type="ECO:0000259" key="12">
    <source>
        <dbReference type="PROSITE" id="PS51387"/>
    </source>
</evidence>
<dbReference type="GO" id="GO:0071949">
    <property type="term" value="F:FAD binding"/>
    <property type="evidence" value="ECO:0007669"/>
    <property type="project" value="InterPro"/>
</dbReference>
<keyword evidence="5" id="KW-0274">FAD</keyword>
<dbReference type="Pfam" id="PF01565">
    <property type="entry name" value="FAD_binding_4"/>
    <property type="match status" value="1"/>
</dbReference>
<dbReference type="InterPro" id="IPR036318">
    <property type="entry name" value="FAD-bd_PCMH-like_sf"/>
</dbReference>
<dbReference type="GO" id="GO:0005739">
    <property type="term" value="C:mitochondrion"/>
    <property type="evidence" value="ECO:0007669"/>
    <property type="project" value="UniProtKB-SubCell"/>
</dbReference>
<proteinExistence type="inferred from homology"/>
<gene>
    <name evidence="13" type="ORF">NliqN6_4956</name>
</gene>
<dbReference type="PANTHER" id="PTHR11748:SF111">
    <property type="entry name" value="D-LACTATE DEHYDROGENASE, MITOCHONDRIAL-RELATED"/>
    <property type="match status" value="1"/>
</dbReference>
<dbReference type="InterPro" id="IPR016171">
    <property type="entry name" value="Vanillyl_alc_oxidase_C-sub2"/>
</dbReference>
<keyword evidence="8" id="KW-0496">Mitochondrion</keyword>
<dbReference type="PROSITE" id="PS51387">
    <property type="entry name" value="FAD_PCMH"/>
    <property type="match status" value="1"/>
</dbReference>
<dbReference type="GO" id="GO:1903457">
    <property type="term" value="P:lactate catabolic process"/>
    <property type="evidence" value="ECO:0007669"/>
    <property type="project" value="TreeGrafter"/>
</dbReference>
<dbReference type="FunFam" id="1.10.45.10:FF:000001">
    <property type="entry name" value="D-lactate dehydrogenase mitochondrial"/>
    <property type="match status" value="1"/>
</dbReference>
<dbReference type="FunFam" id="3.30.70.2740:FF:000001">
    <property type="entry name" value="D-lactate dehydrogenase mitochondrial"/>
    <property type="match status" value="1"/>
</dbReference>
<dbReference type="OrthoDB" id="7786253at2759"/>
<dbReference type="PANTHER" id="PTHR11748">
    <property type="entry name" value="D-LACTATE DEHYDROGENASE"/>
    <property type="match status" value="1"/>
</dbReference>
<dbReference type="InterPro" id="IPR004113">
    <property type="entry name" value="FAD-bd_oxidored_4_C"/>
</dbReference>
<accession>A0A8H3YGB4</accession>
<sequence>MWSTRARLITHHARPAAAAPRALRHYASRVVRPHPRTSLTVVLTATLTATLCYASTYLKEGTSNVILADSETASNRGTGHYADATLATDKVQQEIDKPSARYASKEIIRNTVIPRLKELLAKTDHTKVSDDSEDRLGHAHAGGTHHEPTTPDVVVYAESTEDVVTVIKLANEYCVPVVPFSGGTSLEGHITAPYGGICVDMSRMDKVLAVRDSDATVQPGVPWMDLNAELESRGIGLFLPLDPGPGATIGGMISTGCSGTNAVRYGTAKAEWFLNITVVLPNGDVIKTRNRARKSSAGFDTTKLFVGAEGTLGIVTEATVRLAPVLPTTVAVCGFPSVEKAVSASGEIINRGVPIQCVELCDSAMMKAMNKFQELPIALPDADSIFFKFQGNPLAMKEAQDMVKEIAARHGGKEMVFAKDADEAKMLWAARKNAHWTLLNLIDGGKAYSTDVCVPISKLPQLAQETQDDLAANGIVGPILGHVGDGNFHCGLVFLEKDFDKVDAAAHRMVDRAIALEGTCTGEHGVGIGKKVYLRKELGDGTVGLMKQIKNMMDPKGIMNPGKLYPD</sequence>
<comment type="subcellular location">
    <subcellularLocation>
        <location evidence="2">Mitochondrion</location>
    </subcellularLocation>
</comment>
<dbReference type="FunFam" id="3.30.465.10:FF:000014">
    <property type="entry name" value="D-lactate dehydrogenase (Cytochrome), putative"/>
    <property type="match status" value="1"/>
</dbReference>
<dbReference type="InterPro" id="IPR006094">
    <property type="entry name" value="Oxid_FAD_bind_N"/>
</dbReference>
<evidence type="ECO:0000256" key="10">
    <source>
        <dbReference type="ARBA" id="ARBA00051436"/>
    </source>
</evidence>
<keyword evidence="14" id="KW-1185">Reference proteome</keyword>
<name>A0A8H3YGB4_9TREE</name>
<evidence type="ECO:0000256" key="8">
    <source>
        <dbReference type="ARBA" id="ARBA00023128"/>
    </source>
</evidence>
<dbReference type="Gene3D" id="3.30.70.2740">
    <property type="match status" value="1"/>
</dbReference>
<comment type="cofactor">
    <cofactor evidence="1">
        <name>FAD</name>
        <dbReference type="ChEBI" id="CHEBI:57692"/>
    </cofactor>
</comment>
<dbReference type="Pfam" id="PF02913">
    <property type="entry name" value="FAD-oxidase_C"/>
    <property type="match status" value="1"/>
</dbReference>
<dbReference type="InterPro" id="IPR016166">
    <property type="entry name" value="FAD-bd_PCMH"/>
</dbReference>
<dbReference type="GO" id="GO:0008720">
    <property type="term" value="F:D-lactate dehydrogenase (NAD+) activity"/>
    <property type="evidence" value="ECO:0007669"/>
    <property type="project" value="TreeGrafter"/>
</dbReference>
<dbReference type="SUPFAM" id="SSF56176">
    <property type="entry name" value="FAD-binding/transporter-associated domain-like"/>
    <property type="match status" value="1"/>
</dbReference>
<evidence type="ECO:0000256" key="5">
    <source>
        <dbReference type="ARBA" id="ARBA00022827"/>
    </source>
</evidence>
<keyword evidence="7" id="KW-0560">Oxidoreductase</keyword>
<dbReference type="Proteomes" id="UP000620104">
    <property type="component" value="Unassembled WGS sequence"/>
</dbReference>
<organism evidence="13 14">
    <name type="scientific">Naganishia liquefaciens</name>
    <dbReference type="NCBI Taxonomy" id="104408"/>
    <lineage>
        <taxon>Eukaryota</taxon>
        <taxon>Fungi</taxon>
        <taxon>Dikarya</taxon>
        <taxon>Basidiomycota</taxon>
        <taxon>Agaricomycotina</taxon>
        <taxon>Tremellomycetes</taxon>
        <taxon>Filobasidiales</taxon>
        <taxon>Filobasidiaceae</taxon>
        <taxon>Naganishia</taxon>
    </lineage>
</organism>
<dbReference type="InterPro" id="IPR016164">
    <property type="entry name" value="FAD-linked_Oxase-like_C"/>
</dbReference>
<keyword evidence="4" id="KW-0285">Flavoprotein</keyword>
<evidence type="ECO:0000256" key="3">
    <source>
        <dbReference type="ARBA" id="ARBA00008000"/>
    </source>
</evidence>
<evidence type="ECO:0000256" key="9">
    <source>
        <dbReference type="ARBA" id="ARBA00038897"/>
    </source>
</evidence>
<reference evidence="13" key="1">
    <citation type="submission" date="2020-07" db="EMBL/GenBank/DDBJ databases">
        <title>Draft Genome Sequence of a Deep-Sea Yeast, Naganishia (Cryptococcus) liquefaciens strain N6.</title>
        <authorList>
            <person name="Han Y.W."/>
            <person name="Kajitani R."/>
            <person name="Morimoto H."/>
            <person name="Parhat M."/>
            <person name="Tsubouchi H."/>
            <person name="Bakenova O."/>
            <person name="Ogata M."/>
            <person name="Argunhan B."/>
            <person name="Aoki R."/>
            <person name="Kajiwara S."/>
            <person name="Itoh T."/>
            <person name="Iwasaki H."/>
        </authorList>
    </citation>
    <scope>NUCLEOTIDE SEQUENCE</scope>
    <source>
        <strain evidence="13">N6</strain>
    </source>
</reference>
<comment type="similarity">
    <text evidence="3">Belongs to the FAD-binding oxidoreductase/transferase type 4 family.</text>
</comment>
<dbReference type="InterPro" id="IPR016169">
    <property type="entry name" value="FAD-bd_PCMH_sub2"/>
</dbReference>
<dbReference type="SUPFAM" id="SSF55103">
    <property type="entry name" value="FAD-linked oxidases, C-terminal domain"/>
    <property type="match status" value="1"/>
</dbReference>
<evidence type="ECO:0000256" key="2">
    <source>
        <dbReference type="ARBA" id="ARBA00004173"/>
    </source>
</evidence>
<dbReference type="EMBL" id="BLZA01000030">
    <property type="protein sequence ID" value="GHJ88554.1"/>
    <property type="molecule type" value="Genomic_DNA"/>
</dbReference>
<dbReference type="EC" id="1.1.2.4" evidence="9"/>
<feature type="domain" description="FAD-binding PCMH-type" evidence="12">
    <location>
        <begin position="146"/>
        <end position="325"/>
    </location>
</feature>
<evidence type="ECO:0000256" key="11">
    <source>
        <dbReference type="SAM" id="MobiDB-lite"/>
    </source>
</evidence>
<evidence type="ECO:0000256" key="1">
    <source>
        <dbReference type="ARBA" id="ARBA00001974"/>
    </source>
</evidence>
<dbReference type="Gene3D" id="3.30.465.10">
    <property type="match status" value="1"/>
</dbReference>
<keyword evidence="6" id="KW-0809">Transit peptide</keyword>
<protein>
    <recommendedName>
        <fullName evidence="9">D-lactate dehydrogenase (cytochrome)</fullName>
        <ecNumber evidence="9">1.1.2.4</ecNumber>
    </recommendedName>
</protein>
<evidence type="ECO:0000313" key="13">
    <source>
        <dbReference type="EMBL" id="GHJ88554.1"/>
    </source>
</evidence>
<evidence type="ECO:0000256" key="6">
    <source>
        <dbReference type="ARBA" id="ARBA00022946"/>
    </source>
</evidence>